<dbReference type="InterPro" id="IPR020806">
    <property type="entry name" value="PKS_PP-bd"/>
</dbReference>
<dbReference type="FunFam" id="3.40.50.980:FF:000001">
    <property type="entry name" value="Non-ribosomal peptide synthetase"/>
    <property type="match status" value="1"/>
</dbReference>
<keyword evidence="6" id="KW-1185">Reference proteome</keyword>
<dbReference type="GO" id="GO:0072330">
    <property type="term" value="P:monocarboxylic acid biosynthetic process"/>
    <property type="evidence" value="ECO:0007669"/>
    <property type="project" value="UniProtKB-ARBA"/>
</dbReference>
<protein>
    <submittedName>
        <fullName evidence="5">Amino acid adenylation domain protein</fullName>
        <ecNumber evidence="5">5.1.1.11</ecNumber>
    </submittedName>
</protein>
<dbReference type="GO" id="GO:0031177">
    <property type="term" value="F:phosphopantetheine binding"/>
    <property type="evidence" value="ECO:0007669"/>
    <property type="project" value="InterPro"/>
</dbReference>
<dbReference type="HOGENOM" id="CLU_000022_2_4_3"/>
<accession>K9XUB9</accession>
<dbReference type="Pfam" id="PF13193">
    <property type="entry name" value="AMP-binding_C"/>
    <property type="match status" value="1"/>
</dbReference>
<gene>
    <name evidence="5" type="ordered locus">Sta7437_2666</name>
</gene>
<proteinExistence type="predicted"/>
<dbReference type="InterPro" id="IPR045851">
    <property type="entry name" value="AMP-bd_C_sf"/>
</dbReference>
<dbReference type="Gene3D" id="3.30.300.30">
    <property type="match status" value="1"/>
</dbReference>
<comment type="cofactor">
    <cofactor evidence="1">
        <name>pantetheine 4'-phosphate</name>
        <dbReference type="ChEBI" id="CHEBI:47942"/>
    </cofactor>
</comment>
<dbReference type="InterPro" id="IPR010071">
    <property type="entry name" value="AA_adenyl_dom"/>
</dbReference>
<reference evidence="6" key="1">
    <citation type="journal article" date="2013" name="Proc. Natl. Acad. Sci. U.S.A.">
        <title>Improving the coverage of the cyanobacterial phylum using diversity-driven genome sequencing.</title>
        <authorList>
            <person name="Shih P.M."/>
            <person name="Wu D."/>
            <person name="Latifi A."/>
            <person name="Axen S.D."/>
            <person name="Fewer D.P."/>
            <person name="Talla E."/>
            <person name="Calteau A."/>
            <person name="Cai F."/>
            <person name="Tandeau de Marsac N."/>
            <person name="Rippka R."/>
            <person name="Herdman M."/>
            <person name="Sivonen K."/>
            <person name="Coursin T."/>
            <person name="Laurent T."/>
            <person name="Goodwin L."/>
            <person name="Nolan M."/>
            <person name="Davenport K.W."/>
            <person name="Han C.S."/>
            <person name="Rubin E.M."/>
            <person name="Eisen J.A."/>
            <person name="Woyke T."/>
            <person name="Gugger M."/>
            <person name="Kerfeld C.A."/>
        </authorList>
    </citation>
    <scope>NUCLEOTIDE SEQUENCE [LARGE SCALE GENOMIC DNA]</scope>
    <source>
        <strain evidence="6">ATCC 29371 / PCC 7437</strain>
    </source>
</reference>
<evidence type="ECO:0000313" key="6">
    <source>
        <dbReference type="Proteomes" id="UP000010473"/>
    </source>
</evidence>
<dbReference type="GO" id="GO:0044550">
    <property type="term" value="P:secondary metabolite biosynthetic process"/>
    <property type="evidence" value="ECO:0007669"/>
    <property type="project" value="TreeGrafter"/>
</dbReference>
<dbReference type="STRING" id="111780.Sta7437_2666"/>
<dbReference type="AlphaFoldDB" id="K9XUB9"/>
<dbReference type="EMBL" id="CP003653">
    <property type="protein sequence ID" value="AFZ36195.1"/>
    <property type="molecule type" value="Genomic_DNA"/>
</dbReference>
<dbReference type="PANTHER" id="PTHR45527">
    <property type="entry name" value="NONRIBOSOMAL PEPTIDE SYNTHETASE"/>
    <property type="match status" value="1"/>
</dbReference>
<evidence type="ECO:0000256" key="3">
    <source>
        <dbReference type="ARBA" id="ARBA00022553"/>
    </source>
</evidence>
<sequence length="932" mass="105681">MIAIKDSPNLLTNEELFFHKVYWSNQLGGELPETNLILDYLRPTSYTEKDREVCFELSQQVSQKILQITQGSHFSIYLLLLTNSVIFLHRYLDREEIIVGSPSYRSELDQIIPLRFKLDSKFTFKETLELIKDTTIKSYSYQNYPVLDLIQQLQLPQSINQCPIFDLVIALENIHHSIPESINNDITIIFSIEQNLIKGKIFYKSSLFKAETIELFKQYYLNVLTEDINKIKNCQLSQIELLTKSDRFKLLHEFNRNSKEYPVNKTIATLFEEQVEKTRDSIAVIDRDICFTYHELNQKANQLARLLQNLNIQSGELIAVVKERDVNFLIAILAIFKAGGVYVPIDCTYPPERIKYMVTNSQARTILTDKVSLESLAEFLSDCPEVNYLVCLDGEINEDNYNNSIKISDLALGKALHDRNSIAQFSSDNLDFEGKGTDLAYIIYTSGSTGMPKGAMIRHGGAINHIYAQYDALQLTSNLTFLQSAPASSDISVWQFLAPLLIGGKTIIIDTETVCDPPKLFQTIQQQQITLVELVPQVLKNLLQYLTGLSPQARQLPSLQWMMITGESVSVELVNQWLQLYPNIPVVNAYGPSEASDDITQEIITQSLPANQRSVSIGKPLANLNLYILDRNLQLVPIGVPGEICVSGYGVGLGYWRNEEKTAASFVANPFVGAIRESPLPHSLIYKTGDLGRWLPDGRIEYLGRIDHQVKIRGYRIELGEIETVLSQYPEIKEAVALVVEDDSEDKKLVAYVVPHHNNLVNNRELIPQLRQFLEARLPKQMIPSALMALPSFPLTPSGKIDRRALPAIEATSKEFLPPQTETEKTIAAIWQEVLNQTQISLDDNFFELGGHSLLATQVISRLREQYQQEIPLRSLFEEPTVAQLASYLDSMNALQNLQTIPTETNETNSDLAKGEARCGQLRWRDREEIEL</sequence>
<dbReference type="RefSeq" id="WP_015193863.1">
    <property type="nucleotide sequence ID" value="NC_019748.1"/>
</dbReference>
<keyword evidence="3" id="KW-0597">Phosphoprotein</keyword>
<dbReference type="Gene3D" id="3.30.559.30">
    <property type="entry name" value="Nonribosomal peptide synthetase, condensation domain"/>
    <property type="match status" value="1"/>
</dbReference>
<dbReference type="Gene3D" id="3.40.50.12780">
    <property type="entry name" value="N-terminal domain of ligase-like"/>
    <property type="match status" value="1"/>
</dbReference>
<dbReference type="GO" id="GO:0047462">
    <property type="term" value="F:phenylalanine racemase (ATP-hydrolyzing) activity"/>
    <property type="evidence" value="ECO:0007669"/>
    <property type="project" value="UniProtKB-EC"/>
</dbReference>
<evidence type="ECO:0000256" key="2">
    <source>
        <dbReference type="ARBA" id="ARBA00022450"/>
    </source>
</evidence>
<dbReference type="Pfam" id="PF00501">
    <property type="entry name" value="AMP-binding"/>
    <property type="match status" value="1"/>
</dbReference>
<dbReference type="GO" id="GO:0043041">
    <property type="term" value="P:amino acid activation for nonribosomal peptide biosynthetic process"/>
    <property type="evidence" value="ECO:0007669"/>
    <property type="project" value="TreeGrafter"/>
</dbReference>
<dbReference type="PROSITE" id="PS00455">
    <property type="entry name" value="AMP_BINDING"/>
    <property type="match status" value="1"/>
</dbReference>
<evidence type="ECO:0000256" key="1">
    <source>
        <dbReference type="ARBA" id="ARBA00001957"/>
    </source>
</evidence>
<name>K9XUB9_STAC7</name>
<organism evidence="5 6">
    <name type="scientific">Stanieria cyanosphaera (strain ATCC 29371 / PCC 7437)</name>
    <dbReference type="NCBI Taxonomy" id="111780"/>
    <lineage>
        <taxon>Bacteria</taxon>
        <taxon>Bacillati</taxon>
        <taxon>Cyanobacteriota</taxon>
        <taxon>Cyanophyceae</taxon>
        <taxon>Pleurocapsales</taxon>
        <taxon>Dermocarpellaceae</taxon>
        <taxon>Stanieria</taxon>
    </lineage>
</organism>
<dbReference type="GO" id="GO:0005737">
    <property type="term" value="C:cytoplasm"/>
    <property type="evidence" value="ECO:0007669"/>
    <property type="project" value="TreeGrafter"/>
</dbReference>
<dbReference type="Gene3D" id="1.10.1200.10">
    <property type="entry name" value="ACP-like"/>
    <property type="match status" value="1"/>
</dbReference>
<dbReference type="FunFam" id="1.10.1200.10:FF:000016">
    <property type="entry name" value="Non-ribosomal peptide synthase"/>
    <property type="match status" value="1"/>
</dbReference>
<dbReference type="PROSITE" id="PS50075">
    <property type="entry name" value="CARRIER"/>
    <property type="match status" value="1"/>
</dbReference>
<feature type="domain" description="Carrier" evidence="4">
    <location>
        <begin position="818"/>
        <end position="893"/>
    </location>
</feature>
<dbReference type="SUPFAM" id="SSF56801">
    <property type="entry name" value="Acetyl-CoA synthetase-like"/>
    <property type="match status" value="1"/>
</dbReference>
<dbReference type="InterPro" id="IPR020845">
    <property type="entry name" value="AMP-binding_CS"/>
</dbReference>
<dbReference type="OrthoDB" id="9778383at2"/>
<dbReference type="InterPro" id="IPR042099">
    <property type="entry name" value="ANL_N_sf"/>
</dbReference>
<dbReference type="NCBIfam" id="TIGR01733">
    <property type="entry name" value="AA-adenyl-dom"/>
    <property type="match status" value="1"/>
</dbReference>
<dbReference type="CDD" id="cd05930">
    <property type="entry name" value="A_NRPS"/>
    <property type="match status" value="1"/>
</dbReference>
<dbReference type="SMART" id="SM00823">
    <property type="entry name" value="PKS_PP"/>
    <property type="match status" value="1"/>
</dbReference>
<dbReference type="SUPFAM" id="SSF52777">
    <property type="entry name" value="CoA-dependent acyltransferases"/>
    <property type="match status" value="1"/>
</dbReference>
<dbReference type="SUPFAM" id="SSF47336">
    <property type="entry name" value="ACP-like"/>
    <property type="match status" value="1"/>
</dbReference>
<dbReference type="PROSITE" id="PS00012">
    <property type="entry name" value="PHOSPHOPANTETHEINE"/>
    <property type="match status" value="1"/>
</dbReference>
<dbReference type="Pfam" id="PF00550">
    <property type="entry name" value="PP-binding"/>
    <property type="match status" value="1"/>
</dbReference>
<dbReference type="InterPro" id="IPR000873">
    <property type="entry name" value="AMP-dep_synth/lig_dom"/>
</dbReference>
<evidence type="ECO:0000313" key="5">
    <source>
        <dbReference type="EMBL" id="AFZ36195.1"/>
    </source>
</evidence>
<dbReference type="PATRIC" id="fig|111780.3.peg.2771"/>
<dbReference type="InterPro" id="IPR001242">
    <property type="entry name" value="Condensation_dom"/>
</dbReference>
<evidence type="ECO:0000259" key="4">
    <source>
        <dbReference type="PROSITE" id="PS50075"/>
    </source>
</evidence>
<dbReference type="PANTHER" id="PTHR45527:SF1">
    <property type="entry name" value="FATTY ACID SYNTHASE"/>
    <property type="match status" value="1"/>
</dbReference>
<keyword evidence="2" id="KW-0596">Phosphopantetheine</keyword>
<dbReference type="InterPro" id="IPR036736">
    <property type="entry name" value="ACP-like_sf"/>
</dbReference>
<dbReference type="eggNOG" id="COG1020">
    <property type="taxonomic scope" value="Bacteria"/>
</dbReference>
<dbReference type="InterPro" id="IPR006162">
    <property type="entry name" value="Ppantetheine_attach_site"/>
</dbReference>
<dbReference type="Pfam" id="PF00668">
    <property type="entry name" value="Condensation"/>
    <property type="match status" value="1"/>
</dbReference>
<keyword evidence="5" id="KW-0413">Isomerase</keyword>
<dbReference type="InterPro" id="IPR009081">
    <property type="entry name" value="PP-bd_ACP"/>
</dbReference>
<dbReference type="EC" id="5.1.1.11" evidence="5"/>
<dbReference type="InterPro" id="IPR025110">
    <property type="entry name" value="AMP-bd_C"/>
</dbReference>
<dbReference type="Proteomes" id="UP000010473">
    <property type="component" value="Chromosome"/>
</dbReference>
<dbReference type="FunFam" id="3.30.300.30:FF:000010">
    <property type="entry name" value="Enterobactin synthetase component F"/>
    <property type="match status" value="1"/>
</dbReference>
<dbReference type="KEGG" id="scs:Sta7437_2666"/>